<reference evidence="1" key="1">
    <citation type="submission" date="2020-06" db="EMBL/GenBank/DDBJ databases">
        <title>Genomic insights into acetone-butanol-ethanol (ABE) fermentation by sequencing solventogenic clostridia strains.</title>
        <authorList>
            <person name="Brown S."/>
        </authorList>
    </citation>
    <scope>NUCLEOTIDE SEQUENCE</scope>
    <source>
        <strain evidence="1">DJ123</strain>
    </source>
</reference>
<accession>A0AAE5HB12</accession>
<gene>
    <name evidence="1" type="ORF">BCD95_005721</name>
</gene>
<proteinExistence type="predicted"/>
<dbReference type="RefSeq" id="WP_077855438.1">
    <property type="nucleotide sequence ID" value="NZ_JABTDW010000001.1"/>
</dbReference>
<dbReference type="Proteomes" id="UP000822184">
    <property type="component" value="Unassembled WGS sequence"/>
</dbReference>
<evidence type="ECO:0000313" key="2">
    <source>
        <dbReference type="Proteomes" id="UP000822184"/>
    </source>
</evidence>
<name>A0AAE5HB12_CLOBE</name>
<comment type="caution">
    <text evidence="1">The sequence shown here is derived from an EMBL/GenBank/DDBJ whole genome shotgun (WGS) entry which is preliminary data.</text>
</comment>
<evidence type="ECO:0000313" key="1">
    <source>
        <dbReference type="EMBL" id="NSB17462.1"/>
    </source>
</evidence>
<organism evidence="1 2">
    <name type="scientific">Clostridium beijerinckii</name>
    <name type="common">Clostridium MP</name>
    <dbReference type="NCBI Taxonomy" id="1520"/>
    <lineage>
        <taxon>Bacteria</taxon>
        <taxon>Bacillati</taxon>
        <taxon>Bacillota</taxon>
        <taxon>Clostridia</taxon>
        <taxon>Eubacteriales</taxon>
        <taxon>Clostridiaceae</taxon>
        <taxon>Clostridium</taxon>
    </lineage>
</organism>
<sequence>MKFYTYVNGNKGYILKDTDICECVDLGQDITLVNIEEEQLRSFSKEIDNDDYNGDYIQYFEDNKIEFSDYSLENNSTITAEELEDYNYIYIRCWDRDKWIENKNIKLEEFGIKCYRSDEYILDDNGVEVEFEYQIGELEEVYSYLIDNEKRYLICGRYSDWFFLEVNGYCTYGLTEKELDQFLEIRKNWKDVTPLEPDDMPF</sequence>
<protein>
    <submittedName>
        <fullName evidence="1">Uncharacterized protein</fullName>
    </submittedName>
</protein>
<dbReference type="EMBL" id="JABTDW010000001">
    <property type="protein sequence ID" value="NSB17462.1"/>
    <property type="molecule type" value="Genomic_DNA"/>
</dbReference>
<dbReference type="AlphaFoldDB" id="A0AAE5HB12"/>